<dbReference type="OrthoDB" id="9760371at2"/>
<proteinExistence type="predicted"/>
<evidence type="ECO:0000256" key="9">
    <source>
        <dbReference type="SAM" id="Phobius"/>
    </source>
</evidence>
<dbReference type="GO" id="GO:0005886">
    <property type="term" value="C:plasma membrane"/>
    <property type="evidence" value="ECO:0007669"/>
    <property type="project" value="UniProtKB-SubCell"/>
</dbReference>
<dbReference type="STRING" id="28230.SAMN05878443_0846"/>
<dbReference type="Proteomes" id="UP000184758">
    <property type="component" value="Unassembled WGS sequence"/>
</dbReference>
<evidence type="ECO:0000256" key="4">
    <source>
        <dbReference type="ARBA" id="ARBA00022692"/>
    </source>
</evidence>
<dbReference type="Gene3D" id="1.10.287.950">
    <property type="entry name" value="Methyl-accepting chemotaxis protein"/>
    <property type="match status" value="1"/>
</dbReference>
<dbReference type="CDD" id="cd12913">
    <property type="entry name" value="PDC1_MCP_like"/>
    <property type="match status" value="1"/>
</dbReference>
<evidence type="ECO:0000256" key="5">
    <source>
        <dbReference type="ARBA" id="ARBA00022989"/>
    </source>
</evidence>
<comment type="subcellular location">
    <subcellularLocation>
        <location evidence="1">Cell membrane</location>
        <topology evidence="1">Multi-pass membrane protein</topology>
    </subcellularLocation>
</comment>
<dbReference type="SUPFAM" id="SSF58104">
    <property type="entry name" value="Methyl-accepting chemotaxis protein (MCP) signaling domain"/>
    <property type="match status" value="1"/>
</dbReference>
<dbReference type="SUPFAM" id="SSF103190">
    <property type="entry name" value="Sensory domain-like"/>
    <property type="match status" value="1"/>
</dbReference>
<evidence type="ECO:0000259" key="10">
    <source>
        <dbReference type="PROSITE" id="PS50111"/>
    </source>
</evidence>
<feature type="transmembrane region" description="Helical" evidence="9">
    <location>
        <begin position="17"/>
        <end position="37"/>
    </location>
</feature>
<evidence type="ECO:0000256" key="2">
    <source>
        <dbReference type="ARBA" id="ARBA00022475"/>
    </source>
</evidence>
<accession>A0A1N6FVH7</accession>
<keyword evidence="4 9" id="KW-0812">Transmembrane</keyword>
<dbReference type="Pfam" id="PF02743">
    <property type="entry name" value="dCache_1"/>
    <property type="match status" value="1"/>
</dbReference>
<evidence type="ECO:0000256" key="8">
    <source>
        <dbReference type="PROSITE-ProRule" id="PRU00284"/>
    </source>
</evidence>
<dbReference type="PROSITE" id="PS50111">
    <property type="entry name" value="CHEMOTAXIS_TRANSDUC_2"/>
    <property type="match status" value="1"/>
</dbReference>
<keyword evidence="2" id="KW-1003">Cell membrane</keyword>
<dbReference type="Pfam" id="PF00015">
    <property type="entry name" value="MCPsignal"/>
    <property type="match status" value="1"/>
</dbReference>
<name>A0A1N6FVH7_9LACT</name>
<dbReference type="Gene3D" id="6.10.340.10">
    <property type="match status" value="1"/>
</dbReference>
<keyword evidence="3" id="KW-0145">Chemotaxis</keyword>
<reference evidence="12" key="1">
    <citation type="submission" date="2016-11" db="EMBL/GenBank/DDBJ databases">
        <authorList>
            <person name="Varghese N."/>
            <person name="Submissions S."/>
        </authorList>
    </citation>
    <scope>NUCLEOTIDE SEQUENCE [LARGE SCALE GENOMIC DNA]</scope>
    <source>
        <strain evidence="12">313</strain>
    </source>
</reference>
<dbReference type="AlphaFoldDB" id="A0A1N6FVH7"/>
<evidence type="ECO:0000313" key="11">
    <source>
        <dbReference type="EMBL" id="SIN99217.1"/>
    </source>
</evidence>
<dbReference type="PANTHER" id="PTHR32089:SF114">
    <property type="entry name" value="METHYL-ACCEPTING CHEMOTAXIS PROTEIN MCPB"/>
    <property type="match status" value="1"/>
</dbReference>
<dbReference type="InterPro" id="IPR029151">
    <property type="entry name" value="Sensor-like_sf"/>
</dbReference>
<dbReference type="Gene3D" id="3.30.450.20">
    <property type="entry name" value="PAS domain"/>
    <property type="match status" value="1"/>
</dbReference>
<dbReference type="GO" id="GO:0007165">
    <property type="term" value="P:signal transduction"/>
    <property type="evidence" value="ECO:0007669"/>
    <property type="project" value="UniProtKB-KW"/>
</dbReference>
<dbReference type="RefSeq" id="WP_051905765.1">
    <property type="nucleotide sequence ID" value="NZ_FSRN01000001.1"/>
</dbReference>
<dbReference type="eggNOG" id="COG0840">
    <property type="taxonomic scope" value="Bacteria"/>
</dbReference>
<sequence length="682" mass="74006">MSLQKKKNNKKSIRTRLFPLFIGLAMTPVIIGLLLSYNETMNLLENRVITGQKQATSAVVTMLNETVETAEQSVSIMAANESTLDANNSDNLAILDDKLDIVRDSNPQFLYTYYYAPETGMVGSTEGIPSDYDGTSRDWYIDAMDENGSTYWSLPYTDAGTGEVTVTASQAIGDMGVIGLDIGLGKVAAKVAEVSFGNTGEVYVISEDGYVQMSKNDEWIGTDISKEAIFTETTDEVGYLNNADEHGGFADYYETEPALGFTVYGTVDETEMRNEIRSFLTIALLVLGISLLLAIVAAYILTKYLTTITSGIENALEKAKLGDLSIRLTGNDLFSSRKKSGDQNYKEKELNHNGDEFHQIAIGFNDTMDSFYNTVSMIQGNSQTILDMSKTLNEIGDQTNSATEGVSETINEIAQSTGSQTQDTENTLDLMNHLADSISTIKSEMGKMGKMADKTIVASGNNNTSMQEVSHNWDETSGILDNLKSDIKEVDTEIQSIEGITQVIKSISEQTNLLALNASIEAARAGEAGKGFSVVAEEIRKLAEKSNASSQNINKIIQTIQGKSTAMVSTLNTASTGSEKQTEMIRQAINSNEEVVDQVKQLVETIVLASQSSQEINKNKDNVVVSLENIAASAEEISAGTEEVSANAEEILATMEEFSSNISQLEGIAEKLKESAGHFKLS</sequence>
<keyword evidence="7 8" id="KW-0807">Transducer</keyword>
<dbReference type="EMBL" id="FSRN01000001">
    <property type="protein sequence ID" value="SIN99217.1"/>
    <property type="molecule type" value="Genomic_DNA"/>
</dbReference>
<dbReference type="InterPro" id="IPR004089">
    <property type="entry name" value="MCPsignal_dom"/>
</dbReference>
<protein>
    <submittedName>
        <fullName evidence="11">Methyl-accepting chemotaxis sensory transducer with Cache sensor</fullName>
    </submittedName>
</protein>
<evidence type="ECO:0000256" key="6">
    <source>
        <dbReference type="ARBA" id="ARBA00023136"/>
    </source>
</evidence>
<dbReference type="PANTHER" id="PTHR32089">
    <property type="entry name" value="METHYL-ACCEPTING CHEMOTAXIS PROTEIN MCPB"/>
    <property type="match status" value="1"/>
</dbReference>
<evidence type="ECO:0000256" key="7">
    <source>
        <dbReference type="ARBA" id="ARBA00023224"/>
    </source>
</evidence>
<evidence type="ECO:0000256" key="3">
    <source>
        <dbReference type="ARBA" id="ARBA00022500"/>
    </source>
</evidence>
<feature type="transmembrane region" description="Helical" evidence="9">
    <location>
        <begin position="279"/>
        <end position="301"/>
    </location>
</feature>
<dbReference type="GO" id="GO:0006935">
    <property type="term" value="P:chemotaxis"/>
    <property type="evidence" value="ECO:0007669"/>
    <property type="project" value="UniProtKB-KW"/>
</dbReference>
<keyword evidence="5 9" id="KW-1133">Transmembrane helix</keyword>
<evidence type="ECO:0000256" key="1">
    <source>
        <dbReference type="ARBA" id="ARBA00004651"/>
    </source>
</evidence>
<evidence type="ECO:0000313" key="12">
    <source>
        <dbReference type="Proteomes" id="UP000184758"/>
    </source>
</evidence>
<gene>
    <name evidence="11" type="ORF">SAMN05878443_0846</name>
</gene>
<keyword evidence="6 9" id="KW-0472">Membrane</keyword>
<dbReference type="SMART" id="SM00283">
    <property type="entry name" value="MA"/>
    <property type="match status" value="1"/>
</dbReference>
<organism evidence="11 12">
    <name type="scientific">Carnobacterium alterfunditum</name>
    <dbReference type="NCBI Taxonomy" id="28230"/>
    <lineage>
        <taxon>Bacteria</taxon>
        <taxon>Bacillati</taxon>
        <taxon>Bacillota</taxon>
        <taxon>Bacilli</taxon>
        <taxon>Lactobacillales</taxon>
        <taxon>Carnobacteriaceae</taxon>
        <taxon>Carnobacterium</taxon>
    </lineage>
</organism>
<dbReference type="InterPro" id="IPR033479">
    <property type="entry name" value="dCache_1"/>
</dbReference>
<feature type="domain" description="Methyl-accepting transducer" evidence="10">
    <location>
        <begin position="395"/>
        <end position="652"/>
    </location>
</feature>
<keyword evidence="12" id="KW-1185">Reference proteome</keyword>